<evidence type="ECO:0000313" key="1">
    <source>
        <dbReference type="EMBL" id="EEH59995.1"/>
    </source>
</evidence>
<reference evidence="1 2" key="1">
    <citation type="journal article" date="2009" name="Science">
        <title>Green evolution and dynamic adaptations revealed by genomes of the marine picoeukaryotes Micromonas.</title>
        <authorList>
            <person name="Worden A.Z."/>
            <person name="Lee J.H."/>
            <person name="Mock T."/>
            <person name="Rouze P."/>
            <person name="Simmons M.P."/>
            <person name="Aerts A.L."/>
            <person name="Allen A.E."/>
            <person name="Cuvelier M.L."/>
            <person name="Derelle E."/>
            <person name="Everett M.V."/>
            <person name="Foulon E."/>
            <person name="Grimwood J."/>
            <person name="Gundlach H."/>
            <person name="Henrissat B."/>
            <person name="Napoli C."/>
            <person name="McDonald S.M."/>
            <person name="Parker M.S."/>
            <person name="Rombauts S."/>
            <person name="Salamov A."/>
            <person name="Von Dassow P."/>
            <person name="Badger J.H."/>
            <person name="Coutinho P.M."/>
            <person name="Demir E."/>
            <person name="Dubchak I."/>
            <person name="Gentemann C."/>
            <person name="Eikrem W."/>
            <person name="Gready J.E."/>
            <person name="John U."/>
            <person name="Lanier W."/>
            <person name="Lindquist E.A."/>
            <person name="Lucas S."/>
            <person name="Mayer K.F."/>
            <person name="Moreau H."/>
            <person name="Not F."/>
            <person name="Otillar R."/>
            <person name="Panaud O."/>
            <person name="Pangilinan J."/>
            <person name="Paulsen I."/>
            <person name="Piegu B."/>
            <person name="Poliakov A."/>
            <person name="Robbens S."/>
            <person name="Schmutz J."/>
            <person name="Toulza E."/>
            <person name="Wyss T."/>
            <person name="Zelensky A."/>
            <person name="Zhou K."/>
            <person name="Armbrust E.V."/>
            <person name="Bhattacharya D."/>
            <person name="Goodenough U.W."/>
            <person name="Van de Peer Y."/>
            <person name="Grigoriev I.V."/>
        </authorList>
    </citation>
    <scope>NUCLEOTIDE SEQUENCE [LARGE SCALE GENOMIC DNA]</scope>
    <source>
        <strain evidence="1 2">CCMP1545</strain>
    </source>
</reference>
<evidence type="ECO:0000313" key="2">
    <source>
        <dbReference type="Proteomes" id="UP000001876"/>
    </source>
</evidence>
<dbReference type="GeneID" id="9681820"/>
<proteinExistence type="predicted"/>
<organism evidence="2">
    <name type="scientific">Micromonas pusilla (strain CCMP1545)</name>
    <name type="common">Picoplanktonic green alga</name>
    <dbReference type="NCBI Taxonomy" id="564608"/>
    <lineage>
        <taxon>Eukaryota</taxon>
        <taxon>Viridiplantae</taxon>
        <taxon>Chlorophyta</taxon>
        <taxon>Mamiellophyceae</taxon>
        <taxon>Mamiellales</taxon>
        <taxon>Mamiellaceae</taxon>
        <taxon>Micromonas</taxon>
    </lineage>
</organism>
<gene>
    <name evidence="1" type="ORF">MICPUCDRAFT_65211</name>
</gene>
<name>C1MJH1_MICPC</name>
<dbReference type="Proteomes" id="UP000001876">
    <property type="component" value="Unassembled WGS sequence"/>
</dbReference>
<protein>
    <submittedName>
        <fullName evidence="1">Predicted protein</fullName>
    </submittedName>
</protein>
<dbReference type="RefSeq" id="XP_003056619.1">
    <property type="nucleotide sequence ID" value="XM_003056573.1"/>
</dbReference>
<dbReference type="EMBL" id="GG663736">
    <property type="protein sequence ID" value="EEH59995.1"/>
    <property type="molecule type" value="Genomic_DNA"/>
</dbReference>
<dbReference type="KEGG" id="mpp:MICPUCDRAFT_65211"/>
<accession>C1MJH1</accession>
<keyword evidence="2" id="KW-1185">Reference proteome</keyword>
<sequence>MNTSTFRSERGNNARVWMKRSRKMRYVVFQGHSVSHSLYSLAHSCRARLYGPTPCRTSRNACVTAFSPFFAPGYTVLAHLRPVKLLKVVFPAPVLANSLPALGVMPGAAGVAVVRGTVVVSIVERPVRVRVFV</sequence>
<dbReference type="AlphaFoldDB" id="C1MJH1"/>